<protein>
    <submittedName>
        <fullName evidence="2">Fic family protein</fullName>
    </submittedName>
</protein>
<dbReference type="EMBL" id="JAROAV010000010">
    <property type="protein sequence ID" value="MDF8263404.1"/>
    <property type="molecule type" value="Genomic_DNA"/>
</dbReference>
<evidence type="ECO:0000259" key="1">
    <source>
        <dbReference type="PROSITE" id="PS51459"/>
    </source>
</evidence>
<dbReference type="SUPFAM" id="SSF140931">
    <property type="entry name" value="Fic-like"/>
    <property type="match status" value="1"/>
</dbReference>
<evidence type="ECO:0000313" key="2">
    <source>
        <dbReference type="EMBL" id="MDF8263404.1"/>
    </source>
</evidence>
<sequence length="394" mass="43088">MAHWERVRIDPDFTGVSSRERRGGSYLRYHPDPLVSGLQLLSTDALEYAYDSSSAVAVLGERLRARPLPLLYAALIRSESIASSWVEGERETPRNIMLARLDHDRATPQGRSVARNIDAMSAAIARLDGIWQHEDIHQIHATLLPSLSAGGYRHEQVFIGGRSALSAQYVPPPFQTVPSCMDDFLAYVNRGGDNPLLTAVLAHAQFETIHPYTDGNGRVGRALFHGVLHRAGVVTGGVLPLSLALAKDTSAYVDALTTYRHDGDRIEDRRAAVSRYTETMLDFVNVSVAITHDVAERVDRVWDDWTGAVSRFRADSSVHRAVDILIQQPVVTTSYLQRELGVTKMAAHTCVNALVEAGVLTPSGGKLKRAHLYQADAVLDILQLSGSGANPSTP</sequence>
<evidence type="ECO:0000313" key="3">
    <source>
        <dbReference type="Proteomes" id="UP001528912"/>
    </source>
</evidence>
<dbReference type="PANTHER" id="PTHR13504:SF38">
    <property type="entry name" value="FIDO DOMAIN-CONTAINING PROTEIN"/>
    <property type="match status" value="1"/>
</dbReference>
<feature type="domain" description="Fido" evidence="1">
    <location>
        <begin position="131"/>
        <end position="279"/>
    </location>
</feature>
<keyword evidence="3" id="KW-1185">Reference proteome</keyword>
<dbReference type="InterPro" id="IPR036597">
    <property type="entry name" value="Fido-like_dom_sf"/>
</dbReference>
<dbReference type="PANTHER" id="PTHR13504">
    <property type="entry name" value="FIDO DOMAIN-CONTAINING PROTEIN DDB_G0283145"/>
    <property type="match status" value="1"/>
</dbReference>
<gene>
    <name evidence="2" type="ORF">P4R38_03980</name>
</gene>
<dbReference type="Pfam" id="PF02661">
    <property type="entry name" value="Fic"/>
    <property type="match status" value="1"/>
</dbReference>
<organism evidence="2 3">
    <name type="scientific">Luteipulveratus flavus</name>
    <dbReference type="NCBI Taxonomy" id="3031728"/>
    <lineage>
        <taxon>Bacteria</taxon>
        <taxon>Bacillati</taxon>
        <taxon>Actinomycetota</taxon>
        <taxon>Actinomycetes</taxon>
        <taxon>Micrococcales</taxon>
        <taxon>Dermacoccaceae</taxon>
        <taxon>Luteipulveratus</taxon>
    </lineage>
</organism>
<dbReference type="RefSeq" id="WP_277191139.1">
    <property type="nucleotide sequence ID" value="NZ_JAROAV010000010.1"/>
</dbReference>
<proteinExistence type="predicted"/>
<dbReference type="Proteomes" id="UP001528912">
    <property type="component" value="Unassembled WGS sequence"/>
</dbReference>
<dbReference type="PROSITE" id="PS51459">
    <property type="entry name" value="FIDO"/>
    <property type="match status" value="1"/>
</dbReference>
<comment type="caution">
    <text evidence="2">The sequence shown here is derived from an EMBL/GenBank/DDBJ whole genome shotgun (WGS) entry which is preliminary data.</text>
</comment>
<dbReference type="Gene3D" id="1.10.3290.10">
    <property type="entry name" value="Fido-like domain"/>
    <property type="match status" value="1"/>
</dbReference>
<dbReference type="InterPro" id="IPR003812">
    <property type="entry name" value="Fido"/>
</dbReference>
<accession>A0ABT6C371</accession>
<dbReference type="InterPro" id="IPR040198">
    <property type="entry name" value="Fido_containing"/>
</dbReference>
<name>A0ABT6C371_9MICO</name>
<reference evidence="2 3" key="1">
    <citation type="submission" date="2023-03" db="EMBL/GenBank/DDBJ databases">
        <title>YIM 133296 draft genome.</title>
        <authorList>
            <person name="Xiong L."/>
        </authorList>
    </citation>
    <scope>NUCLEOTIDE SEQUENCE [LARGE SCALE GENOMIC DNA]</scope>
    <source>
        <strain evidence="2 3">YIM 133296</strain>
    </source>
</reference>